<dbReference type="Gene3D" id="3.30.420.10">
    <property type="entry name" value="Ribonuclease H-like superfamily/Ribonuclease H"/>
    <property type="match status" value="1"/>
</dbReference>
<proteinExistence type="predicted"/>
<dbReference type="Proteomes" id="UP000007266">
    <property type="component" value="Linkage group 4"/>
</dbReference>
<dbReference type="PhylomeDB" id="D2A333"/>
<dbReference type="InterPro" id="IPR036397">
    <property type="entry name" value="RNaseH_sf"/>
</dbReference>
<evidence type="ECO:0000259" key="1">
    <source>
        <dbReference type="PROSITE" id="PS50994"/>
    </source>
</evidence>
<dbReference type="InterPro" id="IPR050951">
    <property type="entry name" value="Retrovirus_Pol_polyprotein"/>
</dbReference>
<sequence>MKKDTALWVKTCIRCQREKNQRHTHAPFGAFTNPEACFTHVHVDIVEPLPHAEGKQYLRTMINRFTTWSEAIPLSDVSAESCAKAFYENWIARFGVPTQVTTDRGTCDLPNTIRIKN</sequence>
<reference evidence="2 3" key="2">
    <citation type="journal article" date="2010" name="Nucleic Acids Res.">
        <title>BeetleBase in 2010: revisions to provide comprehensive genomic information for Tribolium castaneum.</title>
        <authorList>
            <person name="Kim H.S."/>
            <person name="Murphy T."/>
            <person name="Xia J."/>
            <person name="Caragea D."/>
            <person name="Park Y."/>
            <person name="Beeman R.W."/>
            <person name="Lorenzen M.D."/>
            <person name="Butcher S."/>
            <person name="Manak J.R."/>
            <person name="Brown S.J."/>
        </authorList>
    </citation>
    <scope>GENOME REANNOTATION</scope>
    <source>
        <strain evidence="2 3">Georgia GA2</strain>
    </source>
</reference>
<evidence type="ECO:0000313" key="3">
    <source>
        <dbReference type="Proteomes" id="UP000007266"/>
    </source>
</evidence>
<dbReference type="SUPFAM" id="SSF53098">
    <property type="entry name" value="Ribonuclease H-like"/>
    <property type="match status" value="1"/>
</dbReference>
<protein>
    <submittedName>
        <fullName evidence="2">Retrovirus-related Pol polyprotein from transposon 412-like Protein</fullName>
    </submittedName>
</protein>
<dbReference type="GO" id="GO:0015074">
    <property type="term" value="P:DNA integration"/>
    <property type="evidence" value="ECO:0007669"/>
    <property type="project" value="InterPro"/>
</dbReference>
<dbReference type="InterPro" id="IPR012337">
    <property type="entry name" value="RNaseH-like_sf"/>
</dbReference>
<dbReference type="FunFam" id="3.30.420.10:FF:000354">
    <property type="match status" value="1"/>
</dbReference>
<dbReference type="InterPro" id="IPR001584">
    <property type="entry name" value="Integrase_cat-core"/>
</dbReference>
<dbReference type="eggNOG" id="KOG0017">
    <property type="taxonomic scope" value="Eukaryota"/>
</dbReference>
<name>D2A333_TRICA</name>
<dbReference type="InParanoid" id="D2A333"/>
<feature type="domain" description="Integrase catalytic" evidence="1">
    <location>
        <begin position="30"/>
        <end position="117"/>
    </location>
</feature>
<accession>D2A333</accession>
<evidence type="ECO:0000313" key="2">
    <source>
        <dbReference type="EMBL" id="EFA01457.1"/>
    </source>
</evidence>
<dbReference type="PROSITE" id="PS50994">
    <property type="entry name" value="INTEGRASE"/>
    <property type="match status" value="1"/>
</dbReference>
<gene>
    <name evidence="2" type="primary">GLEAN_07003</name>
    <name evidence="2" type="ORF">TcasGA2_TC007003</name>
</gene>
<dbReference type="GO" id="GO:0003676">
    <property type="term" value="F:nucleic acid binding"/>
    <property type="evidence" value="ECO:0007669"/>
    <property type="project" value="InterPro"/>
</dbReference>
<organism evidence="2 3">
    <name type="scientific">Tribolium castaneum</name>
    <name type="common">Red flour beetle</name>
    <dbReference type="NCBI Taxonomy" id="7070"/>
    <lineage>
        <taxon>Eukaryota</taxon>
        <taxon>Metazoa</taxon>
        <taxon>Ecdysozoa</taxon>
        <taxon>Arthropoda</taxon>
        <taxon>Hexapoda</taxon>
        <taxon>Insecta</taxon>
        <taxon>Pterygota</taxon>
        <taxon>Neoptera</taxon>
        <taxon>Endopterygota</taxon>
        <taxon>Coleoptera</taxon>
        <taxon>Polyphaga</taxon>
        <taxon>Cucujiformia</taxon>
        <taxon>Tenebrionidae</taxon>
        <taxon>Tenebrionidae incertae sedis</taxon>
        <taxon>Tribolium</taxon>
    </lineage>
</organism>
<dbReference type="AlphaFoldDB" id="D2A333"/>
<dbReference type="OMA" id="YLRTMIN"/>
<reference evidence="2 3" key="1">
    <citation type="journal article" date="2008" name="Nature">
        <title>The genome of the model beetle and pest Tribolium castaneum.</title>
        <authorList>
            <consortium name="Tribolium Genome Sequencing Consortium"/>
            <person name="Richards S."/>
            <person name="Gibbs R.A."/>
            <person name="Weinstock G.M."/>
            <person name="Brown S.J."/>
            <person name="Denell R."/>
            <person name="Beeman R.W."/>
            <person name="Gibbs R."/>
            <person name="Beeman R.W."/>
            <person name="Brown S.J."/>
            <person name="Bucher G."/>
            <person name="Friedrich M."/>
            <person name="Grimmelikhuijzen C.J."/>
            <person name="Klingler M."/>
            <person name="Lorenzen M."/>
            <person name="Richards S."/>
            <person name="Roth S."/>
            <person name="Schroder R."/>
            <person name="Tautz D."/>
            <person name="Zdobnov E.M."/>
            <person name="Muzny D."/>
            <person name="Gibbs R.A."/>
            <person name="Weinstock G.M."/>
            <person name="Attaway T."/>
            <person name="Bell S."/>
            <person name="Buhay C.J."/>
            <person name="Chandrabose M.N."/>
            <person name="Chavez D."/>
            <person name="Clerk-Blankenburg K.P."/>
            <person name="Cree A."/>
            <person name="Dao M."/>
            <person name="Davis C."/>
            <person name="Chacko J."/>
            <person name="Dinh H."/>
            <person name="Dugan-Rocha S."/>
            <person name="Fowler G."/>
            <person name="Garner T.T."/>
            <person name="Garnes J."/>
            <person name="Gnirke A."/>
            <person name="Hawes A."/>
            <person name="Hernandez J."/>
            <person name="Hines S."/>
            <person name="Holder M."/>
            <person name="Hume J."/>
            <person name="Jhangiani S.N."/>
            <person name="Joshi V."/>
            <person name="Khan Z.M."/>
            <person name="Jackson L."/>
            <person name="Kovar C."/>
            <person name="Kowis A."/>
            <person name="Lee S."/>
            <person name="Lewis L.R."/>
            <person name="Margolis J."/>
            <person name="Morgan M."/>
            <person name="Nazareth L.V."/>
            <person name="Nguyen N."/>
            <person name="Okwuonu G."/>
            <person name="Parker D."/>
            <person name="Richards S."/>
            <person name="Ruiz S.J."/>
            <person name="Santibanez J."/>
            <person name="Savard J."/>
            <person name="Scherer S.E."/>
            <person name="Schneider B."/>
            <person name="Sodergren E."/>
            <person name="Tautz D."/>
            <person name="Vattahil S."/>
            <person name="Villasana D."/>
            <person name="White C.S."/>
            <person name="Wright R."/>
            <person name="Park Y."/>
            <person name="Beeman R.W."/>
            <person name="Lord J."/>
            <person name="Oppert B."/>
            <person name="Lorenzen M."/>
            <person name="Brown S."/>
            <person name="Wang L."/>
            <person name="Savard J."/>
            <person name="Tautz D."/>
            <person name="Richards S."/>
            <person name="Weinstock G."/>
            <person name="Gibbs R.A."/>
            <person name="Liu Y."/>
            <person name="Worley K."/>
            <person name="Weinstock G."/>
            <person name="Elsik C.G."/>
            <person name="Reese J.T."/>
            <person name="Elhaik E."/>
            <person name="Landan G."/>
            <person name="Graur D."/>
            <person name="Arensburger P."/>
            <person name="Atkinson P."/>
            <person name="Beeman R.W."/>
            <person name="Beidler J."/>
            <person name="Brown S.J."/>
            <person name="Demuth J.P."/>
            <person name="Drury D.W."/>
            <person name="Du Y.Z."/>
            <person name="Fujiwara H."/>
            <person name="Lorenzen M."/>
            <person name="Maselli V."/>
            <person name="Osanai M."/>
            <person name="Park Y."/>
            <person name="Robertson H.M."/>
            <person name="Tu Z."/>
            <person name="Wang J.J."/>
            <person name="Wang S."/>
            <person name="Richards S."/>
            <person name="Song H."/>
            <person name="Zhang L."/>
            <person name="Sodergren E."/>
            <person name="Werner D."/>
            <person name="Stanke M."/>
            <person name="Morgenstern B."/>
            <person name="Solovyev V."/>
            <person name="Kosarev P."/>
            <person name="Brown G."/>
            <person name="Chen H.C."/>
            <person name="Ermolaeva O."/>
            <person name="Hlavina W."/>
            <person name="Kapustin Y."/>
            <person name="Kiryutin B."/>
            <person name="Kitts P."/>
            <person name="Maglott D."/>
            <person name="Pruitt K."/>
            <person name="Sapojnikov V."/>
            <person name="Souvorov A."/>
            <person name="Mackey A.J."/>
            <person name="Waterhouse R.M."/>
            <person name="Wyder S."/>
            <person name="Zdobnov E.M."/>
            <person name="Zdobnov E.M."/>
            <person name="Wyder S."/>
            <person name="Kriventseva E.V."/>
            <person name="Kadowaki T."/>
            <person name="Bork P."/>
            <person name="Aranda M."/>
            <person name="Bao R."/>
            <person name="Beermann A."/>
            <person name="Berns N."/>
            <person name="Bolognesi R."/>
            <person name="Bonneton F."/>
            <person name="Bopp D."/>
            <person name="Brown S.J."/>
            <person name="Bucher G."/>
            <person name="Butts T."/>
            <person name="Chaumot A."/>
            <person name="Denell R.E."/>
            <person name="Ferrier D.E."/>
            <person name="Friedrich M."/>
            <person name="Gordon C.M."/>
            <person name="Jindra M."/>
            <person name="Klingler M."/>
            <person name="Lan Q."/>
            <person name="Lattorff H.M."/>
            <person name="Laudet V."/>
            <person name="von Levetsow C."/>
            <person name="Liu Z."/>
            <person name="Lutz R."/>
            <person name="Lynch J.A."/>
            <person name="da Fonseca R.N."/>
            <person name="Posnien N."/>
            <person name="Reuter R."/>
            <person name="Roth S."/>
            <person name="Savard J."/>
            <person name="Schinko J.B."/>
            <person name="Schmitt C."/>
            <person name="Schoppmeier M."/>
            <person name="Schroder R."/>
            <person name="Shippy T.D."/>
            <person name="Simonnet F."/>
            <person name="Marques-Souza H."/>
            <person name="Tautz D."/>
            <person name="Tomoyasu Y."/>
            <person name="Trauner J."/>
            <person name="Van der Zee M."/>
            <person name="Vervoort M."/>
            <person name="Wittkopp N."/>
            <person name="Wimmer E.A."/>
            <person name="Yang X."/>
            <person name="Jones A.K."/>
            <person name="Sattelle D.B."/>
            <person name="Ebert P.R."/>
            <person name="Nelson D."/>
            <person name="Scott J.G."/>
            <person name="Beeman R.W."/>
            <person name="Muthukrishnan S."/>
            <person name="Kramer K.J."/>
            <person name="Arakane Y."/>
            <person name="Beeman R.W."/>
            <person name="Zhu Q."/>
            <person name="Hogenkamp D."/>
            <person name="Dixit R."/>
            <person name="Oppert B."/>
            <person name="Jiang H."/>
            <person name="Zou Z."/>
            <person name="Marshall J."/>
            <person name="Elpidina E."/>
            <person name="Vinokurov K."/>
            <person name="Oppert C."/>
            <person name="Zou Z."/>
            <person name="Evans J."/>
            <person name="Lu Z."/>
            <person name="Zhao P."/>
            <person name="Sumathipala N."/>
            <person name="Altincicek B."/>
            <person name="Vilcinskas A."/>
            <person name="Williams M."/>
            <person name="Hultmark D."/>
            <person name="Hetru C."/>
            <person name="Jiang H."/>
            <person name="Grimmelikhuijzen C.J."/>
            <person name="Hauser F."/>
            <person name="Cazzamali G."/>
            <person name="Williamson M."/>
            <person name="Park Y."/>
            <person name="Li B."/>
            <person name="Tanaka Y."/>
            <person name="Predel R."/>
            <person name="Neupert S."/>
            <person name="Schachtner J."/>
            <person name="Verleyen P."/>
            <person name="Raible F."/>
            <person name="Bork P."/>
            <person name="Friedrich M."/>
            <person name="Walden K.K."/>
            <person name="Robertson H.M."/>
            <person name="Angeli S."/>
            <person name="Foret S."/>
            <person name="Bucher G."/>
            <person name="Schuetz S."/>
            <person name="Maleszka R."/>
            <person name="Wimmer E.A."/>
            <person name="Beeman R.W."/>
            <person name="Lorenzen M."/>
            <person name="Tomoyasu Y."/>
            <person name="Miller S.C."/>
            <person name="Grossmann D."/>
            <person name="Bucher G."/>
        </authorList>
    </citation>
    <scope>NUCLEOTIDE SEQUENCE [LARGE SCALE GENOMIC DNA]</scope>
    <source>
        <strain evidence="2 3">Georgia GA2</strain>
    </source>
</reference>
<keyword evidence="3" id="KW-1185">Reference proteome</keyword>
<dbReference type="PANTHER" id="PTHR37984">
    <property type="entry name" value="PROTEIN CBG26694"/>
    <property type="match status" value="1"/>
</dbReference>
<dbReference type="HOGENOM" id="CLU_2087923_0_0_1"/>
<dbReference type="EMBL" id="KQ971339">
    <property type="protein sequence ID" value="EFA01457.1"/>
    <property type="molecule type" value="Genomic_DNA"/>
</dbReference>
<dbReference type="PANTHER" id="PTHR37984:SF5">
    <property type="entry name" value="PROTEIN NYNRIN-LIKE"/>
    <property type="match status" value="1"/>
</dbReference>